<comment type="caution">
    <text evidence="9">The sequence shown here is derived from an EMBL/GenBank/DDBJ whole genome shotgun (WGS) entry which is preliminary data.</text>
</comment>
<feature type="transmembrane region" description="Helical" evidence="8">
    <location>
        <begin position="335"/>
        <end position="356"/>
    </location>
</feature>
<evidence type="ECO:0000256" key="6">
    <source>
        <dbReference type="ARBA" id="ARBA00022989"/>
    </source>
</evidence>
<dbReference type="PANTHER" id="PTHR34975:SF2">
    <property type="entry name" value="SPORE GERMINATION PROTEIN A2"/>
    <property type="match status" value="1"/>
</dbReference>
<dbReference type="PANTHER" id="PTHR34975">
    <property type="entry name" value="SPORE GERMINATION PROTEIN A2"/>
    <property type="match status" value="1"/>
</dbReference>
<organism evidence="9 10">
    <name type="scientific">Neobacillus kokaensis</name>
    <dbReference type="NCBI Taxonomy" id="2759023"/>
    <lineage>
        <taxon>Bacteria</taxon>
        <taxon>Bacillati</taxon>
        <taxon>Bacillota</taxon>
        <taxon>Bacilli</taxon>
        <taxon>Bacillales</taxon>
        <taxon>Bacillaceae</taxon>
        <taxon>Neobacillus</taxon>
    </lineage>
</organism>
<feature type="transmembrane region" description="Helical" evidence="8">
    <location>
        <begin position="269"/>
        <end position="291"/>
    </location>
</feature>
<sequence>MNTVKISARQFALIVIFFSVGSTILTIPGGMTQAAKQDAWIGAILGTGISFILVFLYITITKMFPQLTLVELNEKILGKWIGRIVSLCFIFFAFYSSALMLADVGDFLTIQILPETPNAALQILFAIIVIMGVRLGLETLARSAEILFICFMVLFIILVITLLPKVELENIQPIFESGKPIIKAAFLYICYFSLPLVVLLMVFPASVNQPKKAEKNFYISILISGTILLCLIILTILVVGSTLSAHQLYPSYALARMINLENFLQRIEAIMAAMWFITLYFKMVFYFFAAVIGLAQTLKLNDYLPLTLPLGMILVLLSLLVNPNTVAAETFNTDIWPLLVSTYGLGLPILLLAVQYSKKNFQRNKQQK</sequence>
<dbReference type="EMBL" id="BNDS01000022">
    <property type="protein sequence ID" value="GHI00421.1"/>
    <property type="molecule type" value="Genomic_DNA"/>
</dbReference>
<dbReference type="Gene3D" id="1.20.1740.10">
    <property type="entry name" value="Amino acid/polyamine transporter I"/>
    <property type="match status" value="1"/>
</dbReference>
<evidence type="ECO:0000256" key="8">
    <source>
        <dbReference type="SAM" id="Phobius"/>
    </source>
</evidence>
<keyword evidence="10" id="KW-1185">Reference proteome</keyword>
<evidence type="ECO:0000256" key="1">
    <source>
        <dbReference type="ARBA" id="ARBA00004141"/>
    </source>
</evidence>
<accession>A0ABQ3NAG2</accession>
<dbReference type="Pfam" id="PF03845">
    <property type="entry name" value="Spore_permease"/>
    <property type="match status" value="1"/>
</dbReference>
<evidence type="ECO:0000256" key="5">
    <source>
        <dbReference type="ARBA" id="ARBA00022692"/>
    </source>
</evidence>
<feature type="transmembrane region" description="Helical" evidence="8">
    <location>
        <begin position="184"/>
        <end position="205"/>
    </location>
</feature>
<feature type="transmembrane region" description="Helical" evidence="8">
    <location>
        <begin position="303"/>
        <end position="323"/>
    </location>
</feature>
<keyword evidence="6 8" id="KW-1133">Transmembrane helix</keyword>
<proteinExistence type="inferred from homology"/>
<evidence type="ECO:0000256" key="7">
    <source>
        <dbReference type="ARBA" id="ARBA00023136"/>
    </source>
</evidence>
<gene>
    <name evidence="9" type="ORF">AM1BK_39630</name>
</gene>
<comment type="subcellular location">
    <subcellularLocation>
        <location evidence="1">Membrane</location>
        <topology evidence="1">Multi-pass membrane protein</topology>
    </subcellularLocation>
</comment>
<keyword evidence="4" id="KW-0309">Germination</keyword>
<reference evidence="9 10" key="1">
    <citation type="journal article" date="2022" name="Int. J. Syst. Evol. Microbiol.">
        <title>Neobacillus kokaensis sp. nov., isolated from soil.</title>
        <authorList>
            <person name="Yuki K."/>
            <person name="Matsubara H."/>
            <person name="Yamaguchi S."/>
        </authorList>
    </citation>
    <scope>NUCLEOTIDE SEQUENCE [LARGE SCALE GENOMIC DNA]</scope>
    <source>
        <strain evidence="9 10">LOB 377</strain>
    </source>
</reference>
<dbReference type="Proteomes" id="UP000637074">
    <property type="component" value="Unassembled WGS sequence"/>
</dbReference>
<dbReference type="InterPro" id="IPR004761">
    <property type="entry name" value="Spore_GerAB"/>
</dbReference>
<evidence type="ECO:0000256" key="3">
    <source>
        <dbReference type="ARBA" id="ARBA00022448"/>
    </source>
</evidence>
<feature type="transmembrane region" description="Helical" evidence="8">
    <location>
        <begin position="144"/>
        <end position="164"/>
    </location>
</feature>
<dbReference type="NCBIfam" id="TIGR00912">
    <property type="entry name" value="2A0309"/>
    <property type="match status" value="1"/>
</dbReference>
<feature type="transmembrane region" description="Helical" evidence="8">
    <location>
        <begin position="217"/>
        <end position="249"/>
    </location>
</feature>
<feature type="transmembrane region" description="Helical" evidence="8">
    <location>
        <begin position="80"/>
        <end position="99"/>
    </location>
</feature>
<feature type="transmembrane region" description="Helical" evidence="8">
    <location>
        <begin position="12"/>
        <end position="33"/>
    </location>
</feature>
<keyword evidence="3" id="KW-0813">Transport</keyword>
<evidence type="ECO:0000256" key="4">
    <source>
        <dbReference type="ARBA" id="ARBA00022544"/>
    </source>
</evidence>
<comment type="similarity">
    <text evidence="2">Belongs to the amino acid-polyamine-organocation (APC) superfamily. Spore germination protein (SGP) (TC 2.A.3.9) family.</text>
</comment>
<protein>
    <submittedName>
        <fullName evidence="9">Germination protein</fullName>
    </submittedName>
</protein>
<feature type="transmembrane region" description="Helical" evidence="8">
    <location>
        <begin position="119"/>
        <end position="137"/>
    </location>
</feature>
<name>A0ABQ3NAG2_9BACI</name>
<evidence type="ECO:0000313" key="9">
    <source>
        <dbReference type="EMBL" id="GHI00421.1"/>
    </source>
</evidence>
<evidence type="ECO:0000313" key="10">
    <source>
        <dbReference type="Proteomes" id="UP000637074"/>
    </source>
</evidence>
<keyword evidence="5 8" id="KW-0812">Transmembrane</keyword>
<feature type="transmembrane region" description="Helical" evidence="8">
    <location>
        <begin position="39"/>
        <end position="60"/>
    </location>
</feature>
<dbReference type="RefSeq" id="WP_191275831.1">
    <property type="nucleotide sequence ID" value="NZ_BNDS01000022.1"/>
</dbReference>
<evidence type="ECO:0000256" key="2">
    <source>
        <dbReference type="ARBA" id="ARBA00007998"/>
    </source>
</evidence>
<keyword evidence="7 8" id="KW-0472">Membrane</keyword>